<dbReference type="Proteomes" id="UP000011087">
    <property type="component" value="Unassembled WGS sequence"/>
</dbReference>
<protein>
    <submittedName>
        <fullName evidence="2 3">Uncharacterized protein</fullName>
    </submittedName>
</protein>
<evidence type="ECO:0000313" key="4">
    <source>
        <dbReference type="Proteomes" id="UP000011087"/>
    </source>
</evidence>
<dbReference type="PaxDb" id="55529-EKX54222"/>
<reference evidence="3" key="3">
    <citation type="submission" date="2015-06" db="UniProtKB">
        <authorList>
            <consortium name="EnsemblProtists"/>
        </authorList>
    </citation>
    <scope>IDENTIFICATION</scope>
</reference>
<evidence type="ECO:0000313" key="2">
    <source>
        <dbReference type="EMBL" id="EKX54222.1"/>
    </source>
</evidence>
<sequence length="164" mass="18540">MDSAVPMRYVDQSQLNYRKPEQNACYEIVKKVVNSDAREQDVWELNRISRGTPDTTTTLYRTLPRNSNGSRFPPPIATWQKLLPDGSVVSVDVDVMAQWRDGMDLSRRNIDFGNVENNSSDYPPLDDMDLLNSGNRLVRFENDEQISDSASDEAIAGSDHEEGV</sequence>
<dbReference type="KEGG" id="gtt:GUITHDRAFT_150191"/>
<reference evidence="2 4" key="1">
    <citation type="journal article" date="2012" name="Nature">
        <title>Algal genomes reveal evolutionary mosaicism and the fate of nucleomorphs.</title>
        <authorList>
            <consortium name="DOE Joint Genome Institute"/>
            <person name="Curtis B.A."/>
            <person name="Tanifuji G."/>
            <person name="Burki F."/>
            <person name="Gruber A."/>
            <person name="Irimia M."/>
            <person name="Maruyama S."/>
            <person name="Arias M.C."/>
            <person name="Ball S.G."/>
            <person name="Gile G.H."/>
            <person name="Hirakawa Y."/>
            <person name="Hopkins J.F."/>
            <person name="Kuo A."/>
            <person name="Rensing S.A."/>
            <person name="Schmutz J."/>
            <person name="Symeonidi A."/>
            <person name="Elias M."/>
            <person name="Eveleigh R.J."/>
            <person name="Herman E.K."/>
            <person name="Klute M.J."/>
            <person name="Nakayama T."/>
            <person name="Obornik M."/>
            <person name="Reyes-Prieto A."/>
            <person name="Armbrust E.V."/>
            <person name="Aves S.J."/>
            <person name="Beiko R.G."/>
            <person name="Coutinho P."/>
            <person name="Dacks J.B."/>
            <person name="Durnford D.G."/>
            <person name="Fast N.M."/>
            <person name="Green B.R."/>
            <person name="Grisdale C.J."/>
            <person name="Hempel F."/>
            <person name="Henrissat B."/>
            <person name="Hoppner M.P."/>
            <person name="Ishida K."/>
            <person name="Kim E."/>
            <person name="Koreny L."/>
            <person name="Kroth P.G."/>
            <person name="Liu Y."/>
            <person name="Malik S.B."/>
            <person name="Maier U.G."/>
            <person name="McRose D."/>
            <person name="Mock T."/>
            <person name="Neilson J.A."/>
            <person name="Onodera N.T."/>
            <person name="Poole A.M."/>
            <person name="Pritham E.J."/>
            <person name="Richards T.A."/>
            <person name="Rocap G."/>
            <person name="Roy S.W."/>
            <person name="Sarai C."/>
            <person name="Schaack S."/>
            <person name="Shirato S."/>
            <person name="Slamovits C.H."/>
            <person name="Spencer D.F."/>
            <person name="Suzuki S."/>
            <person name="Worden A.Z."/>
            <person name="Zauner S."/>
            <person name="Barry K."/>
            <person name="Bell C."/>
            <person name="Bharti A.K."/>
            <person name="Crow J.A."/>
            <person name="Grimwood J."/>
            <person name="Kramer R."/>
            <person name="Lindquist E."/>
            <person name="Lucas S."/>
            <person name="Salamov A."/>
            <person name="McFadden G.I."/>
            <person name="Lane C.E."/>
            <person name="Keeling P.J."/>
            <person name="Gray M.W."/>
            <person name="Grigoriev I.V."/>
            <person name="Archibald J.M."/>
        </authorList>
    </citation>
    <scope>NUCLEOTIDE SEQUENCE</scope>
    <source>
        <strain evidence="2 4">CCMP2712</strain>
    </source>
</reference>
<proteinExistence type="predicted"/>
<gene>
    <name evidence="2" type="ORF">GUITHDRAFT_150191</name>
</gene>
<reference evidence="4" key="2">
    <citation type="submission" date="2012-11" db="EMBL/GenBank/DDBJ databases">
        <authorList>
            <person name="Kuo A."/>
            <person name="Curtis B.A."/>
            <person name="Tanifuji G."/>
            <person name="Burki F."/>
            <person name="Gruber A."/>
            <person name="Irimia M."/>
            <person name="Maruyama S."/>
            <person name="Arias M.C."/>
            <person name="Ball S.G."/>
            <person name="Gile G.H."/>
            <person name="Hirakawa Y."/>
            <person name="Hopkins J.F."/>
            <person name="Rensing S.A."/>
            <person name="Schmutz J."/>
            <person name="Symeonidi A."/>
            <person name="Elias M."/>
            <person name="Eveleigh R.J."/>
            <person name="Herman E.K."/>
            <person name="Klute M.J."/>
            <person name="Nakayama T."/>
            <person name="Obornik M."/>
            <person name="Reyes-Prieto A."/>
            <person name="Armbrust E.V."/>
            <person name="Aves S.J."/>
            <person name="Beiko R.G."/>
            <person name="Coutinho P."/>
            <person name="Dacks J.B."/>
            <person name="Durnford D.G."/>
            <person name="Fast N.M."/>
            <person name="Green B.R."/>
            <person name="Grisdale C."/>
            <person name="Hempe F."/>
            <person name="Henrissat B."/>
            <person name="Hoppner M.P."/>
            <person name="Ishida K.-I."/>
            <person name="Kim E."/>
            <person name="Koreny L."/>
            <person name="Kroth P.G."/>
            <person name="Liu Y."/>
            <person name="Malik S.-B."/>
            <person name="Maier U.G."/>
            <person name="McRose D."/>
            <person name="Mock T."/>
            <person name="Neilson J.A."/>
            <person name="Onodera N.T."/>
            <person name="Poole A.M."/>
            <person name="Pritham E.J."/>
            <person name="Richards T.A."/>
            <person name="Rocap G."/>
            <person name="Roy S.W."/>
            <person name="Sarai C."/>
            <person name="Schaack S."/>
            <person name="Shirato S."/>
            <person name="Slamovits C.H."/>
            <person name="Spencer D.F."/>
            <person name="Suzuki S."/>
            <person name="Worden A.Z."/>
            <person name="Zauner S."/>
            <person name="Barry K."/>
            <person name="Bell C."/>
            <person name="Bharti A.K."/>
            <person name="Crow J.A."/>
            <person name="Grimwood J."/>
            <person name="Kramer R."/>
            <person name="Lindquist E."/>
            <person name="Lucas S."/>
            <person name="Salamov A."/>
            <person name="McFadden G.I."/>
            <person name="Lane C.E."/>
            <person name="Keeling P.J."/>
            <person name="Gray M.W."/>
            <person name="Grigoriev I.V."/>
            <person name="Archibald J.M."/>
        </authorList>
    </citation>
    <scope>NUCLEOTIDE SEQUENCE</scope>
    <source>
        <strain evidence="4">CCMP2712</strain>
    </source>
</reference>
<dbReference type="RefSeq" id="XP_005841202.1">
    <property type="nucleotide sequence ID" value="XM_005841145.1"/>
</dbReference>
<evidence type="ECO:0000256" key="1">
    <source>
        <dbReference type="SAM" id="MobiDB-lite"/>
    </source>
</evidence>
<keyword evidence="4" id="KW-1185">Reference proteome</keyword>
<feature type="region of interest" description="Disordered" evidence="1">
    <location>
        <begin position="141"/>
        <end position="164"/>
    </location>
</feature>
<dbReference type="EnsemblProtists" id="EKX54222">
    <property type="protein sequence ID" value="EKX54222"/>
    <property type="gene ID" value="GUITHDRAFT_150191"/>
</dbReference>
<name>L1K0U2_GUITC</name>
<accession>L1K0U2</accession>
<dbReference type="AlphaFoldDB" id="L1K0U2"/>
<feature type="non-terminal residue" evidence="2">
    <location>
        <position position="1"/>
    </location>
</feature>
<dbReference type="GeneID" id="17310680"/>
<evidence type="ECO:0000313" key="3">
    <source>
        <dbReference type="EnsemblProtists" id="EKX54222"/>
    </source>
</evidence>
<organism evidence="2">
    <name type="scientific">Guillardia theta (strain CCMP2712)</name>
    <name type="common">Cryptophyte</name>
    <dbReference type="NCBI Taxonomy" id="905079"/>
    <lineage>
        <taxon>Eukaryota</taxon>
        <taxon>Cryptophyceae</taxon>
        <taxon>Pyrenomonadales</taxon>
        <taxon>Geminigeraceae</taxon>
        <taxon>Guillardia</taxon>
    </lineage>
</organism>
<dbReference type="HOGENOM" id="CLU_1623337_0_0_1"/>
<dbReference type="EMBL" id="JH992968">
    <property type="protein sequence ID" value="EKX54222.1"/>
    <property type="molecule type" value="Genomic_DNA"/>
</dbReference>